<reference evidence="1 2" key="1">
    <citation type="submission" date="2014-04" db="EMBL/GenBank/DDBJ databases">
        <authorList>
            <consortium name="DOE Joint Genome Institute"/>
            <person name="Kuo A."/>
            <person name="Kohler A."/>
            <person name="Nagy L.G."/>
            <person name="Floudas D."/>
            <person name="Copeland A."/>
            <person name="Barry K.W."/>
            <person name="Cichocki N."/>
            <person name="Veneault-Fourrey C."/>
            <person name="LaButti K."/>
            <person name="Lindquist E.A."/>
            <person name="Lipzen A."/>
            <person name="Lundell T."/>
            <person name="Morin E."/>
            <person name="Murat C."/>
            <person name="Sun H."/>
            <person name="Tunlid A."/>
            <person name="Henrissat B."/>
            <person name="Grigoriev I.V."/>
            <person name="Hibbett D.S."/>
            <person name="Martin F."/>
            <person name="Nordberg H.P."/>
            <person name="Cantor M.N."/>
            <person name="Hua S.X."/>
        </authorList>
    </citation>
    <scope>NUCLEOTIDE SEQUENCE [LARGE SCALE GENOMIC DNA]</scope>
    <source>
        <strain evidence="1 2">Foug A</strain>
    </source>
</reference>
<evidence type="ECO:0000313" key="1">
    <source>
        <dbReference type="EMBL" id="KIM54615.1"/>
    </source>
</evidence>
<dbReference type="EMBL" id="KN822151">
    <property type="protein sequence ID" value="KIM54615.1"/>
    <property type="molecule type" value="Genomic_DNA"/>
</dbReference>
<organism evidence="1 2">
    <name type="scientific">Scleroderma citrinum Foug A</name>
    <dbReference type="NCBI Taxonomy" id="1036808"/>
    <lineage>
        <taxon>Eukaryota</taxon>
        <taxon>Fungi</taxon>
        <taxon>Dikarya</taxon>
        <taxon>Basidiomycota</taxon>
        <taxon>Agaricomycotina</taxon>
        <taxon>Agaricomycetes</taxon>
        <taxon>Agaricomycetidae</taxon>
        <taxon>Boletales</taxon>
        <taxon>Sclerodermatineae</taxon>
        <taxon>Sclerodermataceae</taxon>
        <taxon>Scleroderma</taxon>
    </lineage>
</organism>
<proteinExistence type="predicted"/>
<gene>
    <name evidence="1" type="ORF">SCLCIDRAFT_349723</name>
</gene>
<dbReference type="Proteomes" id="UP000053989">
    <property type="component" value="Unassembled WGS sequence"/>
</dbReference>
<evidence type="ECO:0000313" key="2">
    <source>
        <dbReference type="Proteomes" id="UP000053989"/>
    </source>
</evidence>
<dbReference type="AlphaFoldDB" id="A0A0C3D1D2"/>
<dbReference type="InParanoid" id="A0A0C3D1D2"/>
<reference evidence="2" key="2">
    <citation type="submission" date="2015-01" db="EMBL/GenBank/DDBJ databases">
        <title>Evolutionary Origins and Diversification of the Mycorrhizal Mutualists.</title>
        <authorList>
            <consortium name="DOE Joint Genome Institute"/>
            <consortium name="Mycorrhizal Genomics Consortium"/>
            <person name="Kohler A."/>
            <person name="Kuo A."/>
            <person name="Nagy L.G."/>
            <person name="Floudas D."/>
            <person name="Copeland A."/>
            <person name="Barry K.W."/>
            <person name="Cichocki N."/>
            <person name="Veneault-Fourrey C."/>
            <person name="LaButti K."/>
            <person name="Lindquist E.A."/>
            <person name="Lipzen A."/>
            <person name="Lundell T."/>
            <person name="Morin E."/>
            <person name="Murat C."/>
            <person name="Riley R."/>
            <person name="Ohm R."/>
            <person name="Sun H."/>
            <person name="Tunlid A."/>
            <person name="Henrissat B."/>
            <person name="Grigoriev I.V."/>
            <person name="Hibbett D.S."/>
            <person name="Martin F."/>
        </authorList>
    </citation>
    <scope>NUCLEOTIDE SEQUENCE [LARGE SCALE GENOMIC DNA]</scope>
    <source>
        <strain evidence="2">Foug A</strain>
    </source>
</reference>
<protein>
    <submittedName>
        <fullName evidence="1">Uncharacterized protein</fullName>
    </submittedName>
</protein>
<accession>A0A0C3D1D2</accession>
<dbReference type="HOGENOM" id="CLU_2147338_0_0_1"/>
<keyword evidence="2" id="KW-1185">Reference proteome</keyword>
<name>A0A0C3D1D2_9AGAM</name>
<sequence>MTLSESEGNSNETTVIVGHDQVVNILLRKSTRKWLNVHWKRVLKPSRERRGFQAIIRGSPRPCCVNMSPGDLLEPKQKECHQKYFKRPVGRLRPLTCHTMTIRLHQRHSAGY</sequence>